<evidence type="ECO:0000256" key="1">
    <source>
        <dbReference type="PROSITE-ProRule" id="PRU00047"/>
    </source>
</evidence>
<reference evidence="3" key="2">
    <citation type="submission" date="2025-08" db="UniProtKB">
        <authorList>
            <consortium name="Ensembl"/>
        </authorList>
    </citation>
    <scope>IDENTIFICATION</scope>
</reference>
<keyword evidence="1" id="KW-0479">Metal-binding</keyword>
<dbReference type="InterPro" id="IPR042509">
    <property type="entry name" value="ZCCHC3"/>
</dbReference>
<feature type="domain" description="CCHC-type" evidence="2">
    <location>
        <begin position="5"/>
        <end position="19"/>
    </location>
</feature>
<dbReference type="PROSITE" id="PS50158">
    <property type="entry name" value="ZF_CCHC"/>
    <property type="match status" value="2"/>
</dbReference>
<proteinExistence type="predicted"/>
<dbReference type="Ensembl" id="ENSECRT00000020220.1">
    <property type="protein sequence ID" value="ENSECRP00000019802.1"/>
    <property type="gene ID" value="ENSECRG00000013266.1"/>
</dbReference>
<dbReference type="SUPFAM" id="SSF57756">
    <property type="entry name" value="Retrovirus zinc finger-like domains"/>
    <property type="match status" value="1"/>
</dbReference>
<sequence length="123" mass="13538">KSSDKCGKCGRDGHVAKYCSVMICRNCNKAGHKARDCPTPRCCHICGQTNHLYHACPDNRWSFLQWGGWDFLSYYQCVRITSQTAACCYIGGFGTLLSYGQIGHNGGGISMLIDKTSVEALSF</sequence>
<dbReference type="InterPro" id="IPR036875">
    <property type="entry name" value="Znf_CCHC_sf"/>
</dbReference>
<reference evidence="3" key="3">
    <citation type="submission" date="2025-09" db="UniProtKB">
        <authorList>
            <consortium name="Ensembl"/>
        </authorList>
    </citation>
    <scope>IDENTIFICATION</scope>
</reference>
<dbReference type="SMART" id="SM00343">
    <property type="entry name" value="ZnF_C2HC"/>
    <property type="match status" value="3"/>
</dbReference>
<dbReference type="PANTHER" id="PTHR22639:SF7">
    <property type="entry name" value="CCHC-TYPE DOMAIN-CONTAINING PROTEIN"/>
    <property type="match status" value="1"/>
</dbReference>
<dbReference type="GO" id="GO:0002218">
    <property type="term" value="P:activation of innate immune response"/>
    <property type="evidence" value="ECO:0007669"/>
    <property type="project" value="InterPro"/>
</dbReference>
<dbReference type="Pfam" id="PF00098">
    <property type="entry name" value="zf-CCHC"/>
    <property type="match status" value="1"/>
</dbReference>
<protein>
    <recommendedName>
        <fullName evidence="2">CCHC-type domain-containing protein</fullName>
    </recommendedName>
</protein>
<reference evidence="3" key="1">
    <citation type="submission" date="2021-06" db="EMBL/GenBank/DDBJ databases">
        <authorList>
            <consortium name="Wellcome Sanger Institute Data Sharing"/>
        </authorList>
    </citation>
    <scope>NUCLEOTIDE SEQUENCE [LARGE SCALE GENOMIC DNA]</scope>
</reference>
<name>A0A8C4SPL7_ERPCA</name>
<dbReference type="GO" id="GO:0008270">
    <property type="term" value="F:zinc ion binding"/>
    <property type="evidence" value="ECO:0007669"/>
    <property type="project" value="UniProtKB-KW"/>
</dbReference>
<evidence type="ECO:0000313" key="4">
    <source>
        <dbReference type="Proteomes" id="UP000694620"/>
    </source>
</evidence>
<accession>A0A8C4SPL7</accession>
<dbReference type="Proteomes" id="UP000694620">
    <property type="component" value="Chromosome 1"/>
</dbReference>
<dbReference type="GO" id="GO:0003723">
    <property type="term" value="F:RNA binding"/>
    <property type="evidence" value="ECO:0007669"/>
    <property type="project" value="InterPro"/>
</dbReference>
<keyword evidence="4" id="KW-1185">Reference proteome</keyword>
<dbReference type="AlphaFoldDB" id="A0A8C4SPL7"/>
<dbReference type="PANTHER" id="PTHR22639">
    <property type="entry name" value="GAG-RELATED PROTEIN"/>
    <property type="match status" value="1"/>
</dbReference>
<dbReference type="Gene3D" id="4.10.60.10">
    <property type="entry name" value="Zinc finger, CCHC-type"/>
    <property type="match status" value="1"/>
</dbReference>
<organism evidence="3 4">
    <name type="scientific">Erpetoichthys calabaricus</name>
    <name type="common">Rope fish</name>
    <name type="synonym">Calamoichthys calabaricus</name>
    <dbReference type="NCBI Taxonomy" id="27687"/>
    <lineage>
        <taxon>Eukaryota</taxon>
        <taxon>Metazoa</taxon>
        <taxon>Chordata</taxon>
        <taxon>Craniata</taxon>
        <taxon>Vertebrata</taxon>
        <taxon>Euteleostomi</taxon>
        <taxon>Actinopterygii</taxon>
        <taxon>Polypteriformes</taxon>
        <taxon>Polypteridae</taxon>
        <taxon>Erpetoichthys</taxon>
    </lineage>
</organism>
<dbReference type="InterPro" id="IPR001878">
    <property type="entry name" value="Znf_CCHC"/>
</dbReference>
<dbReference type="GO" id="GO:0003690">
    <property type="term" value="F:double-stranded DNA binding"/>
    <property type="evidence" value="ECO:0007669"/>
    <property type="project" value="InterPro"/>
</dbReference>
<evidence type="ECO:0000259" key="2">
    <source>
        <dbReference type="PROSITE" id="PS50158"/>
    </source>
</evidence>
<keyword evidence="1" id="KW-0863">Zinc-finger</keyword>
<evidence type="ECO:0000313" key="3">
    <source>
        <dbReference type="Ensembl" id="ENSECRP00000019802.1"/>
    </source>
</evidence>
<feature type="domain" description="CCHC-type" evidence="2">
    <location>
        <begin position="24"/>
        <end position="38"/>
    </location>
</feature>
<keyword evidence="1" id="KW-0862">Zinc</keyword>